<keyword evidence="6" id="KW-1185">Reference proteome</keyword>
<name>A0A1I4TFW9_PSUAM</name>
<dbReference type="PANTHER" id="PTHR40137">
    <property type="entry name" value="PROTEIN GVPK 1"/>
    <property type="match status" value="1"/>
</dbReference>
<dbReference type="STRING" id="260086.SAMN05216207_1002276"/>
<evidence type="ECO:0000313" key="5">
    <source>
        <dbReference type="EMBL" id="SFM75688.1"/>
    </source>
</evidence>
<evidence type="ECO:0000313" key="6">
    <source>
        <dbReference type="Proteomes" id="UP000199614"/>
    </source>
</evidence>
<feature type="compositionally biased region" description="Basic and acidic residues" evidence="4">
    <location>
        <begin position="10"/>
        <end position="28"/>
    </location>
</feature>
<dbReference type="Proteomes" id="UP000199614">
    <property type="component" value="Unassembled WGS sequence"/>
</dbReference>
<evidence type="ECO:0000256" key="4">
    <source>
        <dbReference type="SAM" id="MobiDB-lite"/>
    </source>
</evidence>
<evidence type="ECO:0000256" key="1">
    <source>
        <dbReference type="ARBA" id="ARBA00022987"/>
    </source>
</evidence>
<dbReference type="PANTHER" id="PTHR40137:SF2">
    <property type="entry name" value="PROTEIN GVPK 1"/>
    <property type="match status" value="1"/>
</dbReference>
<protein>
    <submittedName>
        <fullName evidence="5">Gas vesicle protein K</fullName>
    </submittedName>
</protein>
<dbReference type="InterPro" id="IPR007805">
    <property type="entry name" value="GvpK"/>
</dbReference>
<accession>A0A1I4TFW9</accession>
<evidence type="ECO:0000256" key="3">
    <source>
        <dbReference type="ARBA" id="ARBA00035659"/>
    </source>
</evidence>
<comment type="similarity">
    <text evidence="3">Belongs to the gas vesicle GvpK family.</text>
</comment>
<comment type="subcellular location">
    <subcellularLocation>
        <location evidence="2">Gas vesicle</location>
    </subcellularLocation>
</comment>
<sequence>MSGSEASRVGLHDNAGRDGAADNAGRVDIDNNAGRVDIDKDAVRRDLMKLVLTIVELLRQLMERQVLRRVDQGDLDDEQVEDLGTSLMHLEEAMDELTEQFGLTLGDLNLELGPLGPLLPRDRW</sequence>
<organism evidence="5 6">
    <name type="scientific">Pseudonocardia ammonioxydans</name>
    <dbReference type="NCBI Taxonomy" id="260086"/>
    <lineage>
        <taxon>Bacteria</taxon>
        <taxon>Bacillati</taxon>
        <taxon>Actinomycetota</taxon>
        <taxon>Actinomycetes</taxon>
        <taxon>Pseudonocardiales</taxon>
        <taxon>Pseudonocardiaceae</taxon>
        <taxon>Pseudonocardia</taxon>
    </lineage>
</organism>
<dbReference type="Pfam" id="PF05121">
    <property type="entry name" value="GvpK"/>
    <property type="match status" value="1"/>
</dbReference>
<dbReference type="GO" id="GO:0031412">
    <property type="term" value="P:gas vesicle organization"/>
    <property type="evidence" value="ECO:0007669"/>
    <property type="project" value="InterPro"/>
</dbReference>
<dbReference type="GO" id="GO:0031411">
    <property type="term" value="C:gas vesicle"/>
    <property type="evidence" value="ECO:0007669"/>
    <property type="project" value="UniProtKB-SubCell"/>
</dbReference>
<evidence type="ECO:0000256" key="2">
    <source>
        <dbReference type="ARBA" id="ARBA00035108"/>
    </source>
</evidence>
<dbReference type="EMBL" id="FOUY01000002">
    <property type="protein sequence ID" value="SFM75688.1"/>
    <property type="molecule type" value="Genomic_DNA"/>
</dbReference>
<feature type="region of interest" description="Disordered" evidence="4">
    <location>
        <begin position="1"/>
        <end position="28"/>
    </location>
</feature>
<reference evidence="5 6" key="1">
    <citation type="submission" date="2016-10" db="EMBL/GenBank/DDBJ databases">
        <authorList>
            <person name="de Groot N.N."/>
        </authorList>
    </citation>
    <scope>NUCLEOTIDE SEQUENCE [LARGE SCALE GENOMIC DNA]</scope>
    <source>
        <strain evidence="5 6">CGMCC 4.1877</strain>
    </source>
</reference>
<gene>
    <name evidence="5" type="ORF">SAMN05216207_1002276</name>
</gene>
<proteinExistence type="inferred from homology"/>
<keyword evidence="1" id="KW-0304">Gas vesicle</keyword>
<dbReference type="AlphaFoldDB" id="A0A1I4TFW9"/>